<comment type="caution">
    <text evidence="2">The sequence shown here is derived from an EMBL/GenBank/DDBJ whole genome shotgun (WGS) entry which is preliminary data.</text>
</comment>
<evidence type="ECO:0000313" key="3">
    <source>
        <dbReference type="Proteomes" id="UP001194469"/>
    </source>
</evidence>
<name>A0ABS0IZK8_9BACT</name>
<organism evidence="2 3">
    <name type="scientific">Nitratidesulfovibrio oxamicus</name>
    <dbReference type="NCBI Taxonomy" id="32016"/>
    <lineage>
        <taxon>Bacteria</taxon>
        <taxon>Pseudomonadati</taxon>
        <taxon>Thermodesulfobacteriota</taxon>
        <taxon>Desulfovibrionia</taxon>
        <taxon>Desulfovibrionales</taxon>
        <taxon>Desulfovibrionaceae</taxon>
        <taxon>Nitratidesulfovibrio</taxon>
    </lineage>
</organism>
<dbReference type="InterPro" id="IPR010744">
    <property type="entry name" value="Phage_CI_N"/>
</dbReference>
<sequence length="178" mass="18851">MSSLTAARTENFDDAYARIREALGIRTQVQLAEVLCIRQSSISDAKRRGSIPSDWLLTLGLDHGLHPVWVLTGTGGKYLVASDQSTDMLLGSEVDRIRAEAAERARQDVIDGLGVSRLLSLLRQALPQDVTLRMEMPGGASDADLTNGIGGTVTGTATPCGMIRMDDRAGASGAKVAA</sequence>
<evidence type="ECO:0000313" key="2">
    <source>
        <dbReference type="EMBL" id="MBG3875564.1"/>
    </source>
</evidence>
<gene>
    <name evidence="2" type="ORF">FVW20_00610</name>
</gene>
<dbReference type="RefSeq" id="WP_196607847.1">
    <property type="nucleotide sequence ID" value="NZ_VRYY01000011.1"/>
</dbReference>
<dbReference type="Proteomes" id="UP001194469">
    <property type="component" value="Unassembled WGS sequence"/>
</dbReference>
<accession>A0ABS0IZK8</accession>
<dbReference type="EMBL" id="VRYY01000011">
    <property type="protein sequence ID" value="MBG3875564.1"/>
    <property type="molecule type" value="Genomic_DNA"/>
</dbReference>
<dbReference type="Gene3D" id="1.10.260.40">
    <property type="entry name" value="lambda repressor-like DNA-binding domains"/>
    <property type="match status" value="1"/>
</dbReference>
<proteinExistence type="predicted"/>
<keyword evidence="3" id="KW-1185">Reference proteome</keyword>
<dbReference type="InterPro" id="IPR010982">
    <property type="entry name" value="Lambda_DNA-bd_dom_sf"/>
</dbReference>
<dbReference type="Pfam" id="PF07022">
    <property type="entry name" value="Phage_CI_repr"/>
    <property type="match status" value="1"/>
</dbReference>
<feature type="domain" description="Bacteriophage CI repressor N-terminal" evidence="1">
    <location>
        <begin position="17"/>
        <end position="78"/>
    </location>
</feature>
<reference evidence="2 3" key="1">
    <citation type="submission" date="2019-08" db="EMBL/GenBank/DDBJ databases">
        <authorList>
            <person name="Luo N."/>
        </authorList>
    </citation>
    <scope>NUCLEOTIDE SEQUENCE [LARGE SCALE GENOMIC DNA]</scope>
    <source>
        <strain evidence="2 3">NCIMB 9442</strain>
    </source>
</reference>
<protein>
    <submittedName>
        <fullName evidence="2">Bacteriophage CI repressor</fullName>
    </submittedName>
</protein>
<evidence type="ECO:0000259" key="1">
    <source>
        <dbReference type="Pfam" id="PF07022"/>
    </source>
</evidence>